<dbReference type="Proteomes" id="UP000176864">
    <property type="component" value="Unassembled WGS sequence"/>
</dbReference>
<proteinExistence type="predicted"/>
<dbReference type="AlphaFoldDB" id="A0A1F5NNW5"/>
<protein>
    <submittedName>
        <fullName evidence="2">Uncharacterized protein</fullName>
    </submittedName>
</protein>
<keyword evidence="1" id="KW-1133">Transmembrane helix</keyword>
<organism evidence="2 3">
    <name type="scientific">Candidatus Doudnabacteria bacterium RIFCSPHIGHO2_01_FULL_46_14</name>
    <dbReference type="NCBI Taxonomy" id="1817824"/>
    <lineage>
        <taxon>Bacteria</taxon>
        <taxon>Candidatus Doudnaibacteriota</taxon>
    </lineage>
</organism>
<dbReference type="EMBL" id="MFEK01000004">
    <property type="protein sequence ID" value="OGE79375.1"/>
    <property type="molecule type" value="Genomic_DNA"/>
</dbReference>
<name>A0A1F5NNW5_9BACT</name>
<sequence>MSGFTLIELLLYLGLAAILLLVISIFLALILRSRVKNQTVAEVESQGVMVMNLITQTIRNAESINSPADGASAASLSVDAAGVSNDPTVFDLSSAALRVQEGAGAAVSLTSSRLSVSALNFQNLSRTGTPGTVRVQFTLTHSNPAGKNEYDYSKIFYGSASLR</sequence>
<feature type="transmembrane region" description="Helical" evidence="1">
    <location>
        <begin position="6"/>
        <end position="31"/>
    </location>
</feature>
<reference evidence="2 3" key="1">
    <citation type="journal article" date="2016" name="Nat. Commun.">
        <title>Thousands of microbial genomes shed light on interconnected biogeochemical processes in an aquifer system.</title>
        <authorList>
            <person name="Anantharaman K."/>
            <person name="Brown C.T."/>
            <person name="Hug L.A."/>
            <person name="Sharon I."/>
            <person name="Castelle C.J."/>
            <person name="Probst A.J."/>
            <person name="Thomas B.C."/>
            <person name="Singh A."/>
            <person name="Wilkins M.J."/>
            <person name="Karaoz U."/>
            <person name="Brodie E.L."/>
            <person name="Williams K.H."/>
            <person name="Hubbard S.S."/>
            <person name="Banfield J.F."/>
        </authorList>
    </citation>
    <scope>NUCLEOTIDE SEQUENCE [LARGE SCALE GENOMIC DNA]</scope>
</reference>
<evidence type="ECO:0000313" key="2">
    <source>
        <dbReference type="EMBL" id="OGE79375.1"/>
    </source>
</evidence>
<comment type="caution">
    <text evidence="2">The sequence shown here is derived from an EMBL/GenBank/DDBJ whole genome shotgun (WGS) entry which is preliminary data.</text>
</comment>
<keyword evidence="1" id="KW-0472">Membrane</keyword>
<evidence type="ECO:0000313" key="3">
    <source>
        <dbReference type="Proteomes" id="UP000176864"/>
    </source>
</evidence>
<evidence type="ECO:0000256" key="1">
    <source>
        <dbReference type="SAM" id="Phobius"/>
    </source>
</evidence>
<keyword evidence="1" id="KW-0812">Transmembrane</keyword>
<accession>A0A1F5NNW5</accession>
<dbReference type="STRING" id="1817824.A2751_05490"/>
<gene>
    <name evidence="2" type="ORF">A2751_05490</name>
</gene>